<accession>A0A7W5H7P3</accession>
<evidence type="ECO:0000259" key="4">
    <source>
        <dbReference type="PROSITE" id="PS01124"/>
    </source>
</evidence>
<name>A0A7W5H7P3_9BACT</name>
<dbReference type="SMART" id="SM00342">
    <property type="entry name" value="HTH_ARAC"/>
    <property type="match status" value="1"/>
</dbReference>
<dbReference type="GO" id="GO:0043565">
    <property type="term" value="F:sequence-specific DNA binding"/>
    <property type="evidence" value="ECO:0007669"/>
    <property type="project" value="InterPro"/>
</dbReference>
<protein>
    <submittedName>
        <fullName evidence="5">PAS domain S-box-containing protein</fullName>
    </submittedName>
</protein>
<feature type="domain" description="HTH araC/xylS-type" evidence="4">
    <location>
        <begin position="150"/>
        <end position="248"/>
    </location>
</feature>
<dbReference type="NCBIfam" id="TIGR00229">
    <property type="entry name" value="sensory_box"/>
    <property type="match status" value="1"/>
</dbReference>
<dbReference type="Gene3D" id="3.30.450.20">
    <property type="entry name" value="PAS domain"/>
    <property type="match status" value="1"/>
</dbReference>
<keyword evidence="2" id="KW-0238">DNA-binding</keyword>
<dbReference type="Gene3D" id="1.10.10.60">
    <property type="entry name" value="Homeodomain-like"/>
    <property type="match status" value="1"/>
</dbReference>
<dbReference type="RefSeq" id="WP_184306400.1">
    <property type="nucleotide sequence ID" value="NZ_JACHXU010000014.1"/>
</dbReference>
<evidence type="ECO:0000313" key="6">
    <source>
        <dbReference type="Proteomes" id="UP000536179"/>
    </source>
</evidence>
<evidence type="ECO:0000256" key="3">
    <source>
        <dbReference type="ARBA" id="ARBA00023163"/>
    </source>
</evidence>
<dbReference type="PRINTS" id="PR00032">
    <property type="entry name" value="HTHARAC"/>
</dbReference>
<keyword evidence="1" id="KW-0805">Transcription regulation</keyword>
<dbReference type="PROSITE" id="PS01124">
    <property type="entry name" value="HTH_ARAC_FAMILY_2"/>
    <property type="match status" value="1"/>
</dbReference>
<dbReference type="EMBL" id="JACHXU010000014">
    <property type="protein sequence ID" value="MBB3208161.1"/>
    <property type="molecule type" value="Genomic_DNA"/>
</dbReference>
<dbReference type="PANTHER" id="PTHR46796">
    <property type="entry name" value="HTH-TYPE TRANSCRIPTIONAL ACTIVATOR RHAS-RELATED"/>
    <property type="match status" value="1"/>
</dbReference>
<keyword evidence="3" id="KW-0804">Transcription</keyword>
<evidence type="ECO:0000313" key="5">
    <source>
        <dbReference type="EMBL" id="MBB3208161.1"/>
    </source>
</evidence>
<dbReference type="PANTHER" id="PTHR46796:SF13">
    <property type="entry name" value="HTH-TYPE TRANSCRIPTIONAL ACTIVATOR RHAS"/>
    <property type="match status" value="1"/>
</dbReference>
<reference evidence="5 6" key="1">
    <citation type="submission" date="2020-08" db="EMBL/GenBank/DDBJ databases">
        <title>Genomic Encyclopedia of Type Strains, Phase III (KMG-III): the genomes of soil and plant-associated and newly described type strains.</title>
        <authorList>
            <person name="Whitman W."/>
        </authorList>
    </citation>
    <scope>NUCLEOTIDE SEQUENCE [LARGE SCALE GENOMIC DNA]</scope>
    <source>
        <strain evidence="5 6">CECT 8075</strain>
    </source>
</reference>
<keyword evidence="6" id="KW-1185">Reference proteome</keyword>
<dbReference type="SUPFAM" id="SSF55785">
    <property type="entry name" value="PYP-like sensor domain (PAS domain)"/>
    <property type="match status" value="1"/>
</dbReference>
<dbReference type="InterPro" id="IPR009057">
    <property type="entry name" value="Homeodomain-like_sf"/>
</dbReference>
<dbReference type="Pfam" id="PF08448">
    <property type="entry name" value="PAS_4"/>
    <property type="match status" value="1"/>
</dbReference>
<dbReference type="Proteomes" id="UP000536179">
    <property type="component" value="Unassembled WGS sequence"/>
</dbReference>
<dbReference type="InterPro" id="IPR018060">
    <property type="entry name" value="HTH_AraC"/>
</dbReference>
<comment type="caution">
    <text evidence="5">The sequence shown here is derived from an EMBL/GenBank/DDBJ whole genome shotgun (WGS) entry which is preliminary data.</text>
</comment>
<dbReference type="InterPro" id="IPR020449">
    <property type="entry name" value="Tscrpt_reg_AraC-type_HTH"/>
</dbReference>
<dbReference type="InterPro" id="IPR000014">
    <property type="entry name" value="PAS"/>
</dbReference>
<evidence type="ECO:0000256" key="1">
    <source>
        <dbReference type="ARBA" id="ARBA00023015"/>
    </source>
</evidence>
<gene>
    <name evidence="5" type="ORF">FHS27_003988</name>
</gene>
<dbReference type="CDD" id="cd00130">
    <property type="entry name" value="PAS"/>
    <property type="match status" value="1"/>
</dbReference>
<organism evidence="5 6">
    <name type="scientific">Aporhodopirellula rubra</name>
    <dbReference type="NCBI Taxonomy" id="980271"/>
    <lineage>
        <taxon>Bacteria</taxon>
        <taxon>Pseudomonadati</taxon>
        <taxon>Planctomycetota</taxon>
        <taxon>Planctomycetia</taxon>
        <taxon>Pirellulales</taxon>
        <taxon>Pirellulaceae</taxon>
        <taxon>Aporhodopirellula</taxon>
    </lineage>
</organism>
<sequence>MNYPTSNEFETKPRKIRSIDIDLLAQLFEQAPDVAFFVKDIEGRYLAVNKSLAQRHGLNEVEDVIGKRPLDICVGRFGQVPTDQDAKLLRTGRPLVDYLEMHWHLPHEPVWCLTTKLPIVDDDGEIVGIVGFSRDVRTPVENHEIPEEFAAALEYFEQNLTEFNTPSALAERSKLSLQRLARLTKRLFGLTPSQFISKTRIAVASRLLYETDKPISDIALSSGFYDQSAFTRAFRIATGVTPSEFRRQAKQVE</sequence>
<dbReference type="GO" id="GO:0003700">
    <property type="term" value="F:DNA-binding transcription factor activity"/>
    <property type="evidence" value="ECO:0007669"/>
    <property type="project" value="InterPro"/>
</dbReference>
<evidence type="ECO:0000256" key="2">
    <source>
        <dbReference type="ARBA" id="ARBA00023125"/>
    </source>
</evidence>
<proteinExistence type="predicted"/>
<dbReference type="AlphaFoldDB" id="A0A7W5H7P3"/>
<dbReference type="Pfam" id="PF12833">
    <property type="entry name" value="HTH_18"/>
    <property type="match status" value="1"/>
</dbReference>
<dbReference type="InterPro" id="IPR035965">
    <property type="entry name" value="PAS-like_dom_sf"/>
</dbReference>
<dbReference type="SUPFAM" id="SSF46689">
    <property type="entry name" value="Homeodomain-like"/>
    <property type="match status" value="1"/>
</dbReference>
<dbReference type="InterPro" id="IPR050204">
    <property type="entry name" value="AraC_XylS_family_regulators"/>
</dbReference>
<dbReference type="InterPro" id="IPR013656">
    <property type="entry name" value="PAS_4"/>
</dbReference>